<keyword evidence="2 12" id="KW-0004">4Fe-4S</keyword>
<comment type="subunit">
    <text evidence="12">NDH-1 is composed of 14 different subunits. Subunits NuoA, H, J, K, L, M, N constitute the membrane sector of the complex.</text>
</comment>
<dbReference type="SUPFAM" id="SSF54862">
    <property type="entry name" value="4Fe-4S ferredoxins"/>
    <property type="match status" value="1"/>
</dbReference>
<evidence type="ECO:0000259" key="14">
    <source>
        <dbReference type="PROSITE" id="PS51379"/>
    </source>
</evidence>
<keyword evidence="8 12" id="KW-0411">Iron-sulfur</keyword>
<comment type="similarity">
    <text evidence="12">Belongs to the complex I 23 kDa subunit family.</text>
</comment>
<dbReference type="PROSITE" id="PS51379">
    <property type="entry name" value="4FE4S_FER_2"/>
    <property type="match status" value="2"/>
</dbReference>
<keyword evidence="16" id="KW-1185">Reference proteome</keyword>
<dbReference type="InterPro" id="IPR010226">
    <property type="entry name" value="NADH_quinone_OxRdtase_chainI"/>
</dbReference>
<keyword evidence="10 12" id="KW-0830">Ubiquinone</keyword>
<feature type="binding site" evidence="12">
    <location>
        <position position="108"/>
    </location>
    <ligand>
        <name>[4Fe-4S] cluster</name>
        <dbReference type="ChEBI" id="CHEBI:49883"/>
        <label>2</label>
    </ligand>
</feature>
<evidence type="ECO:0000256" key="1">
    <source>
        <dbReference type="ARBA" id="ARBA00022475"/>
    </source>
</evidence>
<dbReference type="GO" id="GO:0048038">
    <property type="term" value="F:quinone binding"/>
    <property type="evidence" value="ECO:0007669"/>
    <property type="project" value="UniProtKB-KW"/>
</dbReference>
<evidence type="ECO:0000256" key="3">
    <source>
        <dbReference type="ARBA" id="ARBA00022719"/>
    </source>
</evidence>
<dbReference type="GO" id="GO:0051539">
    <property type="term" value="F:4 iron, 4 sulfur cluster binding"/>
    <property type="evidence" value="ECO:0007669"/>
    <property type="project" value="UniProtKB-KW"/>
</dbReference>
<dbReference type="GO" id="GO:0005506">
    <property type="term" value="F:iron ion binding"/>
    <property type="evidence" value="ECO:0007669"/>
    <property type="project" value="UniProtKB-UniRule"/>
</dbReference>
<dbReference type="GO" id="GO:0005886">
    <property type="term" value="C:plasma membrane"/>
    <property type="evidence" value="ECO:0007669"/>
    <property type="project" value="UniProtKB-SubCell"/>
</dbReference>
<keyword evidence="9 12" id="KW-0520">NAD</keyword>
<dbReference type="PROSITE" id="PS00198">
    <property type="entry name" value="4FE4S_FER_1"/>
    <property type="match status" value="2"/>
</dbReference>
<feature type="binding site" evidence="12">
    <location>
        <position position="63"/>
    </location>
    <ligand>
        <name>[4Fe-4S] cluster</name>
        <dbReference type="ChEBI" id="CHEBI:49883"/>
        <label>1</label>
    </ligand>
</feature>
<evidence type="ECO:0000256" key="6">
    <source>
        <dbReference type="ARBA" id="ARBA00022967"/>
    </source>
</evidence>
<evidence type="ECO:0000256" key="11">
    <source>
        <dbReference type="ARBA" id="ARBA00023136"/>
    </source>
</evidence>
<evidence type="ECO:0000313" key="15">
    <source>
        <dbReference type="EMBL" id="PKD44977.1"/>
    </source>
</evidence>
<feature type="binding site" evidence="12">
    <location>
        <position position="111"/>
    </location>
    <ligand>
        <name>[4Fe-4S] cluster</name>
        <dbReference type="ChEBI" id="CHEBI:49883"/>
        <label>2</label>
    </ligand>
</feature>
<keyword evidence="6 12" id="KW-1278">Translocase</keyword>
<feature type="binding site" evidence="12">
    <location>
        <position position="118"/>
    </location>
    <ligand>
        <name>[4Fe-4S] cluster</name>
        <dbReference type="ChEBI" id="CHEBI:49883"/>
        <label>1</label>
    </ligand>
</feature>
<accession>A0A2N0VL98</accession>
<keyword evidence="7 12" id="KW-0408">Iron</keyword>
<evidence type="ECO:0000256" key="5">
    <source>
        <dbReference type="ARBA" id="ARBA00022737"/>
    </source>
</evidence>
<dbReference type="RefSeq" id="WP_101072305.1">
    <property type="nucleotide sequence ID" value="NZ_PISP01000001.1"/>
</dbReference>
<dbReference type="AlphaFoldDB" id="A0A2N0VL98"/>
<comment type="catalytic activity">
    <reaction evidence="12">
        <text>a quinone + NADH + 5 H(+)(in) = a quinol + NAD(+) + 4 H(+)(out)</text>
        <dbReference type="Rhea" id="RHEA:57888"/>
        <dbReference type="ChEBI" id="CHEBI:15378"/>
        <dbReference type="ChEBI" id="CHEBI:24646"/>
        <dbReference type="ChEBI" id="CHEBI:57540"/>
        <dbReference type="ChEBI" id="CHEBI:57945"/>
        <dbReference type="ChEBI" id="CHEBI:132124"/>
    </reaction>
</comment>
<dbReference type="OrthoDB" id="9808559at2"/>
<dbReference type="Gene3D" id="3.30.70.3270">
    <property type="match status" value="1"/>
</dbReference>
<keyword evidence="4 12" id="KW-0479">Metal-binding</keyword>
<keyword evidence="3 12" id="KW-0874">Quinone</keyword>
<reference evidence="15 16" key="1">
    <citation type="submission" date="2017-11" db="EMBL/GenBank/DDBJ databases">
        <title>Rhodohalobacter 15182 sp. nov., isolated from a salt lake.</title>
        <authorList>
            <person name="Han S."/>
        </authorList>
    </citation>
    <scope>NUCLEOTIDE SEQUENCE [LARGE SCALE GENOMIC DNA]</scope>
    <source>
        <strain evidence="15 16">15182</strain>
    </source>
</reference>
<evidence type="ECO:0000256" key="2">
    <source>
        <dbReference type="ARBA" id="ARBA00022485"/>
    </source>
</evidence>
<evidence type="ECO:0000256" key="13">
    <source>
        <dbReference type="SAM" id="MobiDB-lite"/>
    </source>
</evidence>
<evidence type="ECO:0000256" key="9">
    <source>
        <dbReference type="ARBA" id="ARBA00023027"/>
    </source>
</evidence>
<evidence type="ECO:0000256" key="8">
    <source>
        <dbReference type="ARBA" id="ARBA00023014"/>
    </source>
</evidence>
<dbReference type="PANTHER" id="PTHR10849:SF24">
    <property type="entry name" value="NADH-QUINONE OXIDOREDUCTASE SUBUNIT I 2"/>
    <property type="match status" value="1"/>
</dbReference>
<feature type="binding site" evidence="12">
    <location>
        <position position="114"/>
    </location>
    <ligand>
        <name>[4Fe-4S] cluster</name>
        <dbReference type="ChEBI" id="CHEBI:49883"/>
        <label>2</label>
    </ligand>
</feature>
<dbReference type="HAMAP" id="MF_01351">
    <property type="entry name" value="NDH1_NuoI"/>
    <property type="match status" value="1"/>
</dbReference>
<organism evidence="15 16">
    <name type="scientific">Rhodohalobacter barkolensis</name>
    <dbReference type="NCBI Taxonomy" id="2053187"/>
    <lineage>
        <taxon>Bacteria</taxon>
        <taxon>Pseudomonadati</taxon>
        <taxon>Balneolota</taxon>
        <taxon>Balneolia</taxon>
        <taxon>Balneolales</taxon>
        <taxon>Balneolaceae</taxon>
        <taxon>Rhodohalobacter</taxon>
    </lineage>
</organism>
<evidence type="ECO:0000256" key="7">
    <source>
        <dbReference type="ARBA" id="ARBA00023004"/>
    </source>
</evidence>
<feature type="region of interest" description="Disordered" evidence="13">
    <location>
        <begin position="157"/>
        <end position="218"/>
    </location>
</feature>
<feature type="binding site" evidence="12">
    <location>
        <position position="60"/>
    </location>
    <ligand>
        <name>[4Fe-4S] cluster</name>
        <dbReference type="ChEBI" id="CHEBI:49883"/>
        <label>1</label>
    </ligand>
</feature>
<feature type="binding site" evidence="12">
    <location>
        <position position="67"/>
    </location>
    <ligand>
        <name>[4Fe-4S] cluster</name>
        <dbReference type="ChEBI" id="CHEBI:49883"/>
        <label>2</label>
    </ligand>
</feature>
<evidence type="ECO:0000256" key="12">
    <source>
        <dbReference type="HAMAP-Rule" id="MF_01351"/>
    </source>
</evidence>
<feature type="domain" description="4Fe-4S ferredoxin-type" evidence="14">
    <location>
        <begin position="48"/>
        <end position="77"/>
    </location>
</feature>
<feature type="domain" description="4Fe-4S ferredoxin-type" evidence="14">
    <location>
        <begin position="99"/>
        <end position="128"/>
    </location>
</feature>
<gene>
    <name evidence="12" type="primary">nuoI</name>
    <name evidence="15" type="ORF">CWD77_05825</name>
</gene>
<comment type="cofactor">
    <cofactor evidence="12">
        <name>[4Fe-4S] cluster</name>
        <dbReference type="ChEBI" id="CHEBI:49883"/>
    </cofactor>
    <text evidence="12">Binds 2 [4Fe-4S] clusters per subunit.</text>
</comment>
<feature type="binding site" evidence="12">
    <location>
        <position position="57"/>
    </location>
    <ligand>
        <name>[4Fe-4S] cluster</name>
        <dbReference type="ChEBI" id="CHEBI:49883"/>
        <label>1</label>
    </ligand>
</feature>
<comment type="caution">
    <text evidence="15">The sequence shown here is derived from an EMBL/GenBank/DDBJ whole genome shotgun (WGS) entry which is preliminary data.</text>
</comment>
<evidence type="ECO:0000256" key="4">
    <source>
        <dbReference type="ARBA" id="ARBA00022723"/>
    </source>
</evidence>
<keyword evidence="1 12" id="KW-1003">Cell membrane</keyword>
<feature type="compositionally biased region" description="Basic and acidic residues" evidence="13">
    <location>
        <begin position="157"/>
        <end position="200"/>
    </location>
</feature>
<comment type="function">
    <text evidence="12">NDH-1 shuttles electrons from NADH, via FMN and iron-sulfur (Fe-S) centers, to quinones in the respiratory chain. The immediate electron acceptor for the enzyme in this species is believed to be ubiquinone. Couples the redox reaction to proton translocation (for every two electrons transferred, four hydrogen ions are translocated across the cytoplasmic membrane), and thus conserves the redox energy in a proton gradient.</text>
</comment>
<dbReference type="EC" id="7.1.1.-" evidence="12"/>
<proteinExistence type="inferred from homology"/>
<dbReference type="PANTHER" id="PTHR10849">
    <property type="entry name" value="NADH DEHYDROGENASE UBIQUINONE IRON-SULFUR PROTEIN 8, MITOCHONDRIAL"/>
    <property type="match status" value="1"/>
</dbReference>
<dbReference type="GO" id="GO:0050136">
    <property type="term" value="F:NADH dehydrogenase (quinone) (non-electrogenic) activity"/>
    <property type="evidence" value="ECO:0007669"/>
    <property type="project" value="UniProtKB-UniRule"/>
</dbReference>
<dbReference type="InterPro" id="IPR017900">
    <property type="entry name" value="4Fe4S_Fe_S_CS"/>
</dbReference>
<dbReference type="Pfam" id="PF12838">
    <property type="entry name" value="Fer4_7"/>
    <property type="match status" value="1"/>
</dbReference>
<dbReference type="EMBL" id="PISP01000001">
    <property type="protein sequence ID" value="PKD44977.1"/>
    <property type="molecule type" value="Genomic_DNA"/>
</dbReference>
<protein>
    <recommendedName>
        <fullName evidence="12">NADH-quinone oxidoreductase subunit I</fullName>
        <ecNumber evidence="12">7.1.1.-</ecNumber>
    </recommendedName>
    <alternativeName>
        <fullName evidence="12">NADH dehydrogenase I subunit I</fullName>
    </alternativeName>
    <alternativeName>
        <fullName evidence="12">NDH-1 subunit I</fullName>
    </alternativeName>
</protein>
<name>A0A2N0VL98_9BACT</name>
<dbReference type="Proteomes" id="UP000233398">
    <property type="component" value="Unassembled WGS sequence"/>
</dbReference>
<dbReference type="InterPro" id="IPR017896">
    <property type="entry name" value="4Fe4S_Fe-S-bd"/>
</dbReference>
<evidence type="ECO:0000256" key="10">
    <source>
        <dbReference type="ARBA" id="ARBA00023075"/>
    </source>
</evidence>
<sequence>MANQIKEGWLTFKSIFTGMGITMRHLFQPSVTLQYPDEREELPPGARAQLYVNIDDCIGCNLCARACPVNCIDIETVKATDDVDLGKTSTGNPKRFWLTRFNIDMAKCMYCDLCVHPCPTDCITMVPEYEYSEFDRTNFVYHFSNLSPEMVAEVKDKAEEEAERKKREKEEMMRKKAEEKKKKEEEAKKKAAEEETKKEDETDADDSTNKNSENDDKE</sequence>
<evidence type="ECO:0000313" key="16">
    <source>
        <dbReference type="Proteomes" id="UP000233398"/>
    </source>
</evidence>
<keyword evidence="11 12" id="KW-0472">Membrane</keyword>
<comment type="subcellular location">
    <subcellularLocation>
        <location evidence="12">Cell membrane</location>
        <topology evidence="12">Peripheral membrane protein</topology>
    </subcellularLocation>
</comment>
<keyword evidence="5" id="KW-0677">Repeat</keyword>